<dbReference type="PANTHER" id="PTHR23355">
    <property type="entry name" value="RIBONUCLEASE"/>
    <property type="match status" value="1"/>
</dbReference>
<dbReference type="InterPro" id="IPR001900">
    <property type="entry name" value="RNase_II/R"/>
</dbReference>
<dbReference type="Pfam" id="PF17877">
    <property type="entry name" value="Dis3l2_C_term"/>
    <property type="match status" value="1"/>
</dbReference>
<dbReference type="EMBL" id="HE806318">
    <property type="protein sequence ID" value="CCH60132.1"/>
    <property type="molecule type" value="Genomic_DNA"/>
</dbReference>
<dbReference type="GO" id="GO:0006402">
    <property type="term" value="P:mRNA catabolic process"/>
    <property type="evidence" value="ECO:0007669"/>
    <property type="project" value="TreeGrafter"/>
</dbReference>
<dbReference type="Gene3D" id="2.40.50.690">
    <property type="match status" value="1"/>
</dbReference>
<evidence type="ECO:0000256" key="1">
    <source>
        <dbReference type="ARBA" id="ARBA00005785"/>
    </source>
</evidence>
<dbReference type="HOGENOM" id="CLU_002333_0_3_1"/>
<dbReference type="Gene3D" id="2.40.50.140">
    <property type="entry name" value="Nucleic acid-binding proteins"/>
    <property type="match status" value="1"/>
</dbReference>
<dbReference type="FunFam" id="2.40.50.700:FF:000002">
    <property type="entry name" value="Cell wall biogenesis protein"/>
    <property type="match status" value="1"/>
</dbReference>
<dbReference type="KEGG" id="tbl:TBLA_0C03280"/>
<feature type="region of interest" description="Disordered" evidence="2">
    <location>
        <begin position="454"/>
        <end position="477"/>
    </location>
</feature>
<dbReference type="GO" id="GO:0003723">
    <property type="term" value="F:RNA binding"/>
    <property type="evidence" value="ECO:0007669"/>
    <property type="project" value="InterPro"/>
</dbReference>
<dbReference type="InterPro" id="IPR041505">
    <property type="entry name" value="Dis3_CSD2"/>
</dbReference>
<gene>
    <name evidence="4" type="primary">TBLA0C03280</name>
    <name evidence="4" type="ORF">TBLA_0C03280</name>
</gene>
<dbReference type="SMART" id="SM00955">
    <property type="entry name" value="RNB"/>
    <property type="match status" value="1"/>
</dbReference>
<dbReference type="InterPro" id="IPR050180">
    <property type="entry name" value="RNR_Ribonuclease"/>
</dbReference>
<feature type="region of interest" description="Disordered" evidence="2">
    <location>
        <begin position="66"/>
        <end position="179"/>
    </location>
</feature>
<accession>I2H180</accession>
<dbReference type="RefSeq" id="XP_004179651.1">
    <property type="nucleotide sequence ID" value="XM_004179603.1"/>
</dbReference>
<dbReference type="OrthoDB" id="372421at2759"/>
<dbReference type="InParanoid" id="I2H180"/>
<evidence type="ECO:0000313" key="4">
    <source>
        <dbReference type="EMBL" id="CCH60132.1"/>
    </source>
</evidence>
<feature type="compositionally biased region" description="Basic residues" evidence="2">
    <location>
        <begin position="138"/>
        <end position="150"/>
    </location>
</feature>
<feature type="compositionally biased region" description="Polar residues" evidence="2">
    <location>
        <begin position="320"/>
        <end position="329"/>
    </location>
</feature>
<feature type="region of interest" description="Disordered" evidence="2">
    <location>
        <begin position="1"/>
        <end position="24"/>
    </location>
</feature>
<feature type="compositionally biased region" description="Polar residues" evidence="2">
    <location>
        <begin position="465"/>
        <end position="477"/>
    </location>
</feature>
<dbReference type="InterPro" id="IPR012340">
    <property type="entry name" value="NA-bd_OB-fold"/>
</dbReference>
<proteinExistence type="inferred from homology"/>
<keyword evidence="5" id="KW-1185">Reference proteome</keyword>
<organism evidence="4 5">
    <name type="scientific">Henningerozyma blattae (strain ATCC 34711 / CBS 6284 / DSM 70876 / NBRC 10599 / NRRL Y-10934 / UCD 77-7)</name>
    <name type="common">Yeast</name>
    <name type="synonym">Tetrapisispora blattae</name>
    <dbReference type="NCBI Taxonomy" id="1071380"/>
    <lineage>
        <taxon>Eukaryota</taxon>
        <taxon>Fungi</taxon>
        <taxon>Dikarya</taxon>
        <taxon>Ascomycota</taxon>
        <taxon>Saccharomycotina</taxon>
        <taxon>Saccharomycetes</taxon>
        <taxon>Saccharomycetales</taxon>
        <taxon>Saccharomycetaceae</taxon>
        <taxon>Henningerozyma</taxon>
    </lineage>
</organism>
<dbReference type="InterPro" id="IPR041093">
    <property type="entry name" value="Dis3l2-like_C"/>
</dbReference>
<name>I2H180_HENB6</name>
<reference evidence="4 5" key="1">
    <citation type="journal article" date="2011" name="Proc. Natl. Acad. Sci. U.S.A.">
        <title>Evolutionary erosion of yeast sex chromosomes by mating-type switching accidents.</title>
        <authorList>
            <person name="Gordon J.L."/>
            <person name="Armisen D."/>
            <person name="Proux-Wera E."/>
            <person name="Oheigeartaigh S.S."/>
            <person name="Byrne K.P."/>
            <person name="Wolfe K.H."/>
        </authorList>
    </citation>
    <scope>NUCLEOTIDE SEQUENCE [LARGE SCALE GENOMIC DNA]</scope>
    <source>
        <strain evidence="5">ATCC 34711 / CBS 6284 / DSM 70876 / NBRC 10599 / NRRL Y-10934 / UCD 77-7</strain>
    </source>
</reference>
<feature type="compositionally biased region" description="Low complexity" evidence="2">
    <location>
        <begin position="66"/>
        <end position="98"/>
    </location>
</feature>
<feature type="region of interest" description="Disordered" evidence="2">
    <location>
        <begin position="318"/>
        <end position="350"/>
    </location>
</feature>
<feature type="domain" description="RNB" evidence="3">
    <location>
        <begin position="718"/>
        <end position="1045"/>
    </location>
</feature>
<feature type="compositionally biased region" description="Polar residues" evidence="2">
    <location>
        <begin position="14"/>
        <end position="24"/>
    </location>
</feature>
<evidence type="ECO:0000256" key="2">
    <source>
        <dbReference type="SAM" id="MobiDB-lite"/>
    </source>
</evidence>
<evidence type="ECO:0000259" key="3">
    <source>
        <dbReference type="SMART" id="SM00955"/>
    </source>
</evidence>
<dbReference type="GO" id="GO:0000932">
    <property type="term" value="C:P-body"/>
    <property type="evidence" value="ECO:0007669"/>
    <property type="project" value="TreeGrafter"/>
</dbReference>
<dbReference type="PANTHER" id="PTHR23355:SF9">
    <property type="entry name" value="DIS3-LIKE EXONUCLEASE 2"/>
    <property type="match status" value="1"/>
</dbReference>
<evidence type="ECO:0000313" key="5">
    <source>
        <dbReference type="Proteomes" id="UP000002866"/>
    </source>
</evidence>
<protein>
    <recommendedName>
        <fullName evidence="3">RNB domain-containing protein</fullName>
    </recommendedName>
</protein>
<dbReference type="SUPFAM" id="SSF50249">
    <property type="entry name" value="Nucleic acid-binding proteins"/>
    <property type="match status" value="2"/>
</dbReference>
<dbReference type="Pfam" id="PF00773">
    <property type="entry name" value="RNB"/>
    <property type="match status" value="1"/>
</dbReference>
<dbReference type="Pfam" id="PF17849">
    <property type="entry name" value="OB_Dis3"/>
    <property type="match status" value="1"/>
</dbReference>
<dbReference type="GeneID" id="14495112"/>
<feature type="compositionally biased region" description="Basic and acidic residues" evidence="2">
    <location>
        <begin position="155"/>
        <end position="170"/>
    </location>
</feature>
<dbReference type="GO" id="GO:0000175">
    <property type="term" value="F:3'-5'-RNA exonuclease activity"/>
    <property type="evidence" value="ECO:0007669"/>
    <property type="project" value="TreeGrafter"/>
</dbReference>
<dbReference type="eggNOG" id="KOG2102">
    <property type="taxonomic scope" value="Eukaryota"/>
</dbReference>
<dbReference type="Gene3D" id="2.40.50.700">
    <property type="match status" value="1"/>
</dbReference>
<dbReference type="STRING" id="1071380.I2H180"/>
<sequence length="1313" mass="148974">MMIGNGNDKKKNSGHSGTSGVANIHSNSELDELYLEQLNIQRQLDTIQKQQQQLQEQQQLIQSQTQEILGRPGIPSRSISRSPTMSLSRSTSNLSLSSPRFPKTSTFAQDIKSSDIRGHPLPLRDGPYSSSSKEDIRGRRRSVPKNRRRQSLILEEAKKAAAEEQEKRNQSESSYETPPKLISKHYMEEFNLSSVEKTCSSKAFITPSTSPIHLQEYSLNSSTSVRNSEPRTKFVQSYASVALQGISQISPTAPYKFPQPPSTGHHSFNTAKDDNDNINQMTIHSFRAEATSRLNSNDNEEPPSMKELISSPINFHRSSKSLSSPIENTSRISSPRFRRRRSSATSDPNYLDIDTQFQYPSYIQQPGTGHSRKPLFTPYVPQMSIPELLKEGKLVTGIVRVNKKNRSDAWVSTEGLLDSDIYICGSKDRNRALEGDFVGVELLPVDDVWESKKVKEEKKKRKDASIQQTGVSLSSSEDYHNDASSILIPTNSIKIENNNESILNESENLTKLEMGNRSTSVTGSLRRRSSLKYRPTQKKNDDLEVEGQSLLLVEEEEINNEFKPLYAGHIVAILDRVPGQLFTGTLSILRPSQLTENNMKPIKPNHQPKIIWFKPTDKKVPLIAIPTELVPKDFIQNNAKYENKLFIASIKRWPITSLHPFGILIAELGKIDDPNIEIDSIFRDNNFPGNEYSDQRNTVKEKPILLAKSISKELLKDRVDFTDLNTYNVLAISTSDNLSEFAVHVKDNSDGTLELACHVIDITAHIEEGGSVDRRARRRSTGVIMPQEKMALLPKAVNDAVSLFKDKKSATISIIFKLDSKSFKVISSTICESIIAPSLLLDVDDIVEDLMSKEVNPYLSLLAEISRCFYSERMHSPDIALDPLLSILSKLDDEDTEVNLNIFETNMGNFVVNELQRKCNSIIAESLLLHIGDPAFLRRQLPPSPIKLKSFVKKVKRYGYDIDSTSPENIIKSILSINDPITRKGVEVLFYKTMSRAKYFIKSNVENNQYEHYLNNFPVYTHFTSPLRRYSDHVVHRQLKSIIHDDIYNYDFNTLRITAEYCNFKKDCAYQAQTQAIHLLLSKCINSMSNGVGQLLTMGTVLQVYESSFDVIIPEFGLEKRVHGDQLPLFKAEFDELKRELYLYWKPGVDSADFIPPDEKSPQSYRNSIKNKFKSSTKEIIKHQINKLLKDKTLLTEDMIKELEKMNCKEPKLSFPFKFPGLENNSEDKLELENGEAGPIDIENALKIYRNTTIIKKDEKLDGNKDNIGYTDSNYIQIINESQTIPILLRAEVGLTLPCISVRAFNPFYKRDE</sequence>
<comment type="similarity">
    <text evidence="1">Belongs to the RNR ribonuclease family.</text>
</comment>
<dbReference type="Proteomes" id="UP000002866">
    <property type="component" value="Chromosome 3"/>
</dbReference>